<proteinExistence type="predicted"/>
<gene>
    <name evidence="3" type="primary">LOC136076089</name>
</gene>
<protein>
    <submittedName>
        <fullName evidence="3">Uncharacterized protein LOC136076089</fullName>
    </submittedName>
</protein>
<organism evidence="2 3">
    <name type="scientific">Hydra vulgaris</name>
    <name type="common">Hydra</name>
    <name type="synonym">Hydra attenuata</name>
    <dbReference type="NCBI Taxonomy" id="6087"/>
    <lineage>
        <taxon>Eukaryota</taxon>
        <taxon>Metazoa</taxon>
        <taxon>Cnidaria</taxon>
        <taxon>Hydrozoa</taxon>
        <taxon>Hydroidolina</taxon>
        <taxon>Anthoathecata</taxon>
        <taxon>Aplanulata</taxon>
        <taxon>Hydridae</taxon>
        <taxon>Hydra</taxon>
    </lineage>
</organism>
<dbReference type="InterPro" id="IPR036691">
    <property type="entry name" value="Endo/exonu/phosph_ase_sf"/>
</dbReference>
<evidence type="ECO:0000259" key="1">
    <source>
        <dbReference type="Pfam" id="PF14529"/>
    </source>
</evidence>
<reference evidence="2" key="1">
    <citation type="submission" date="2025-05" db="UniProtKB">
        <authorList>
            <consortium name="RefSeq"/>
        </authorList>
    </citation>
    <scope>NUCLEOTIDE SEQUENCE [LARGE SCALE GENOMIC DNA]</scope>
</reference>
<accession>A0ABM4B9P0</accession>
<evidence type="ECO:0000313" key="3">
    <source>
        <dbReference type="RefSeq" id="XP_065645625.1"/>
    </source>
</evidence>
<keyword evidence="2" id="KW-1185">Reference proteome</keyword>
<dbReference type="Proteomes" id="UP001652625">
    <property type="component" value="Chromosome 02"/>
</dbReference>
<feature type="domain" description="Endonuclease/exonuclease/phosphatase" evidence="1">
    <location>
        <begin position="4"/>
        <end position="93"/>
    </location>
</feature>
<dbReference type="Gene3D" id="3.60.10.10">
    <property type="entry name" value="Endonuclease/exonuclease/phosphatase"/>
    <property type="match status" value="1"/>
</dbReference>
<reference evidence="3" key="2">
    <citation type="submission" date="2025-08" db="UniProtKB">
        <authorList>
            <consortium name="RefSeq"/>
        </authorList>
    </citation>
    <scope>IDENTIFICATION</scope>
</reference>
<dbReference type="SUPFAM" id="SSF56219">
    <property type="entry name" value="DNase I-like"/>
    <property type="match status" value="1"/>
</dbReference>
<dbReference type="GeneID" id="136076089"/>
<dbReference type="Pfam" id="PF14529">
    <property type="entry name" value="Exo_endo_phos_2"/>
    <property type="match status" value="1"/>
</dbReference>
<dbReference type="PANTHER" id="PTHR33395">
    <property type="entry name" value="TRANSCRIPTASE, PUTATIVE-RELATED-RELATED"/>
    <property type="match status" value="1"/>
</dbReference>
<dbReference type="RefSeq" id="XP_065645625.1">
    <property type="nucleotide sequence ID" value="XM_065789553.1"/>
</dbReference>
<evidence type="ECO:0000313" key="2">
    <source>
        <dbReference type="Proteomes" id="UP001652625"/>
    </source>
</evidence>
<dbReference type="InterPro" id="IPR005135">
    <property type="entry name" value="Endo/exonuclease/phosphatase"/>
</dbReference>
<dbReference type="PANTHER" id="PTHR33395:SF22">
    <property type="entry name" value="REVERSE TRANSCRIPTASE DOMAIN-CONTAINING PROTEIN"/>
    <property type="match status" value="1"/>
</dbReference>
<name>A0ABM4B9P0_HYDVU</name>
<sequence>MISIISNLCESVPQFVIVGDFNLTKIDWVNYASPNEKCHNLFLTLVNSLGMHQYVLEPTRENNILDLVLSNIISLLSNISVECPFSTSDHNSVLFHINTFNYYQPETNSKSFYIFNNTDVIGFISHLSKINWDFDFSFVFTTEDYWNIFSDHLRKGIDRFVTIRTLYHKKKSRSYPKYIYKMLIRKSFLWKRWSITKTILHKKAFIQYASKYKKAISNINVELKLVKENNSNKFFNYVNKNLNNLKKIYPLKTNSNFTTSNVEIAEVFNKHLGSVFTVDDRNLPKINTFVSEHVKIDCIDFSEKIVHQKLKNLKPNTSFRPDGILNILLK</sequence>